<dbReference type="AlphaFoldDB" id="A0A0U1Q380"/>
<dbReference type="PROSITE" id="PS50846">
    <property type="entry name" value="HMA_2"/>
    <property type="match status" value="1"/>
</dbReference>
<dbReference type="Proteomes" id="UP000050580">
    <property type="component" value="Unassembled WGS sequence"/>
</dbReference>
<proteinExistence type="predicted"/>
<dbReference type="OrthoDB" id="9813965at2"/>
<feature type="domain" description="HMA" evidence="2">
    <location>
        <begin position="1"/>
        <end position="64"/>
    </location>
</feature>
<dbReference type="InterPro" id="IPR006121">
    <property type="entry name" value="HMA_dom"/>
</dbReference>
<name>A0A0U1Q380_9BURK</name>
<keyword evidence="4" id="KW-1185">Reference proteome</keyword>
<dbReference type="InterPro" id="IPR036163">
    <property type="entry name" value="HMA_dom_sf"/>
</dbReference>
<dbReference type="Pfam" id="PF00403">
    <property type="entry name" value="HMA"/>
    <property type="match status" value="1"/>
</dbReference>
<dbReference type="SUPFAM" id="SSF55008">
    <property type="entry name" value="HMA, heavy metal-associated domain"/>
    <property type="match status" value="1"/>
</dbReference>
<keyword evidence="1" id="KW-0479">Metal-binding</keyword>
<dbReference type="PROSITE" id="PS01047">
    <property type="entry name" value="HMA_1"/>
    <property type="match status" value="1"/>
</dbReference>
<dbReference type="GO" id="GO:0006825">
    <property type="term" value="P:copper ion transport"/>
    <property type="evidence" value="ECO:0007669"/>
    <property type="project" value="InterPro"/>
</dbReference>
<dbReference type="EMBL" id="LBNQ01000009">
    <property type="protein sequence ID" value="KKW69199.1"/>
    <property type="molecule type" value="Genomic_DNA"/>
</dbReference>
<dbReference type="PRINTS" id="PR00944">
    <property type="entry name" value="CUEXPORT"/>
</dbReference>
<reference evidence="3 4" key="1">
    <citation type="submission" date="2015-05" db="EMBL/GenBank/DDBJ databases">
        <title>Draft genome sequence of Lampropedia sp. CT6, isolated from the microbial mat of a hot water spring, located at Manikaran, India.</title>
        <authorList>
            <person name="Tripathi C."/>
            <person name="Rani P."/>
            <person name="Mahato N.K."/>
            <person name="Lal R."/>
        </authorList>
    </citation>
    <scope>NUCLEOTIDE SEQUENCE [LARGE SCALE GENOMIC DNA]</scope>
    <source>
        <strain evidence="3 4">CT6</strain>
    </source>
</reference>
<accession>A0A0U1Q380</accession>
<comment type="caution">
    <text evidence="3">The sequence shown here is derived from an EMBL/GenBank/DDBJ whole genome shotgun (WGS) entry which is preliminary data.</text>
</comment>
<organism evidence="3 4">
    <name type="scientific">Lampropedia cohaerens</name>
    <dbReference type="NCBI Taxonomy" id="1610491"/>
    <lineage>
        <taxon>Bacteria</taxon>
        <taxon>Pseudomonadati</taxon>
        <taxon>Pseudomonadota</taxon>
        <taxon>Betaproteobacteria</taxon>
        <taxon>Burkholderiales</taxon>
        <taxon>Comamonadaceae</taxon>
        <taxon>Lampropedia</taxon>
    </lineage>
</organism>
<evidence type="ECO:0000256" key="1">
    <source>
        <dbReference type="ARBA" id="ARBA00022723"/>
    </source>
</evidence>
<protein>
    <recommendedName>
        <fullName evidence="2">HMA domain-containing protein</fullName>
    </recommendedName>
</protein>
<dbReference type="STRING" id="1610491.AAV94_01380"/>
<dbReference type="GO" id="GO:0005507">
    <property type="term" value="F:copper ion binding"/>
    <property type="evidence" value="ECO:0007669"/>
    <property type="project" value="InterPro"/>
</dbReference>
<evidence type="ECO:0000313" key="4">
    <source>
        <dbReference type="Proteomes" id="UP000050580"/>
    </source>
</evidence>
<evidence type="ECO:0000313" key="3">
    <source>
        <dbReference type="EMBL" id="KKW69199.1"/>
    </source>
</evidence>
<dbReference type="InterPro" id="IPR000428">
    <property type="entry name" value="Cu-bd"/>
</dbReference>
<dbReference type="InterPro" id="IPR017969">
    <property type="entry name" value="Heavy-metal-associated_CS"/>
</dbReference>
<evidence type="ECO:0000259" key="2">
    <source>
        <dbReference type="PROSITE" id="PS50846"/>
    </source>
</evidence>
<dbReference type="CDD" id="cd00371">
    <property type="entry name" value="HMA"/>
    <property type="match status" value="1"/>
</dbReference>
<dbReference type="Gene3D" id="3.30.70.100">
    <property type="match status" value="1"/>
</dbReference>
<gene>
    <name evidence="3" type="ORF">AAV94_01380</name>
</gene>
<sequence>MSKTIKVQGMTCEHCVNAVQKAILKLDNTAKVNVDLKTGLVSVDTMQPRETLIAAVKDAGYEATAP</sequence>